<keyword evidence="4" id="KW-1185">Reference proteome</keyword>
<dbReference type="EMBL" id="SSSM01000003">
    <property type="protein sequence ID" value="THG31609.1"/>
    <property type="molecule type" value="Genomic_DNA"/>
</dbReference>
<protein>
    <submittedName>
        <fullName evidence="3">DUF222 domain-containing protein</fullName>
    </submittedName>
</protein>
<feature type="domain" description="HNH nuclease" evidence="2">
    <location>
        <begin position="451"/>
        <end position="503"/>
    </location>
</feature>
<dbReference type="AlphaFoldDB" id="A0A4S4FMH3"/>
<proteinExistence type="predicted"/>
<gene>
    <name evidence="3" type="ORF">E6C64_05935</name>
</gene>
<organism evidence="3 4">
    <name type="scientific">Naasia lichenicola</name>
    <dbReference type="NCBI Taxonomy" id="2565933"/>
    <lineage>
        <taxon>Bacteria</taxon>
        <taxon>Bacillati</taxon>
        <taxon>Actinomycetota</taxon>
        <taxon>Actinomycetes</taxon>
        <taxon>Micrococcales</taxon>
        <taxon>Microbacteriaceae</taxon>
        <taxon>Naasia</taxon>
    </lineage>
</organism>
<feature type="region of interest" description="Disordered" evidence="1">
    <location>
        <begin position="526"/>
        <end position="582"/>
    </location>
</feature>
<evidence type="ECO:0000313" key="4">
    <source>
        <dbReference type="Proteomes" id="UP000309133"/>
    </source>
</evidence>
<dbReference type="CDD" id="cd00085">
    <property type="entry name" value="HNHc"/>
    <property type="match status" value="1"/>
</dbReference>
<dbReference type="Pfam" id="PF02720">
    <property type="entry name" value="DUF222"/>
    <property type="match status" value="1"/>
</dbReference>
<dbReference type="InterPro" id="IPR003870">
    <property type="entry name" value="DUF222"/>
</dbReference>
<dbReference type="Gene3D" id="1.10.30.50">
    <property type="match status" value="1"/>
</dbReference>
<reference evidence="3 4" key="1">
    <citation type="submission" date="2019-04" db="EMBL/GenBank/DDBJ databases">
        <authorList>
            <person name="Jiang L."/>
        </authorList>
    </citation>
    <scope>NUCLEOTIDE SEQUENCE [LARGE SCALE GENOMIC DNA]</scope>
    <source>
        <strain evidence="3 4">YIM 131853</strain>
    </source>
</reference>
<accession>A0A4S4FMH3</accession>
<feature type="compositionally biased region" description="Pro residues" evidence="1">
    <location>
        <begin position="544"/>
        <end position="553"/>
    </location>
</feature>
<evidence type="ECO:0000259" key="2">
    <source>
        <dbReference type="SMART" id="SM00507"/>
    </source>
</evidence>
<dbReference type="InterPro" id="IPR003615">
    <property type="entry name" value="HNH_nuc"/>
</dbReference>
<evidence type="ECO:0000313" key="3">
    <source>
        <dbReference type="EMBL" id="THG31609.1"/>
    </source>
</evidence>
<dbReference type="SMART" id="SM00507">
    <property type="entry name" value="HNHc"/>
    <property type="match status" value="1"/>
</dbReference>
<sequence>MVTANRSHRNRPLRWTFAGGLRHGLRPAQPPGHSSFRWLSRALHARVEALHPVAEPGAQRPCRSPREGPRNSLQPMVETRSGSGRKHPSNVGGWWLSAGMDEVRTAEDIAHLDELAEDFIQTPSMSNHEVLAWLEANPEPYAGEPVEQVEVAPRRRRQQFLEGIAGYRSDIQGAQVRQIKWIAAEAATYARQAPNPIQESIQDRVFMTEVALTLGITERAALNLIERSKILTSERHLTLAAVENGLMTLGHAEVIADAGLDLFVELAERFEREAIDLALRMTPTKLKPALVKLRERLQPEDAIERHKDALLDRQVRIAPNQDGMGELWASLSGEDTVAIDAKLDACVRSIKNAGGEDGRTASQLRADVLVDLILNDDSGMRNIRPVVFLTAPAATAVGGDAPAELQGQGPIDAETARKLIELASGFYRVLISPTTGKVVDIDTTARHIPESVRRLVTLRDGTCRFPGCNRTAVGLDLDHVDDYADSGYTAADNLIALCRKHHRLRHLGGWNSILDAEGLVTWTSPSGRVDVTHPDNPVELPDQNPTPKPPPKVVDPLEAWWNPSDLSGPLPFRRGGTPPPNN</sequence>
<feature type="region of interest" description="Disordered" evidence="1">
    <location>
        <begin position="52"/>
        <end position="90"/>
    </location>
</feature>
<comment type="caution">
    <text evidence="3">The sequence shown here is derived from an EMBL/GenBank/DDBJ whole genome shotgun (WGS) entry which is preliminary data.</text>
</comment>
<dbReference type="Proteomes" id="UP000309133">
    <property type="component" value="Unassembled WGS sequence"/>
</dbReference>
<evidence type="ECO:0000256" key="1">
    <source>
        <dbReference type="SAM" id="MobiDB-lite"/>
    </source>
</evidence>
<name>A0A4S4FMH3_9MICO</name>